<evidence type="ECO:0000256" key="6">
    <source>
        <dbReference type="ARBA" id="ARBA00022989"/>
    </source>
</evidence>
<evidence type="ECO:0000256" key="8">
    <source>
        <dbReference type="ARBA" id="ARBA00023136"/>
    </source>
</evidence>
<evidence type="ECO:0000256" key="10">
    <source>
        <dbReference type="SAM" id="Phobius"/>
    </source>
</evidence>
<feature type="transmembrane region" description="Helical" evidence="10">
    <location>
        <begin position="197"/>
        <end position="216"/>
    </location>
</feature>
<comment type="subcellular location">
    <subcellularLocation>
        <location evidence="1">Golgi apparatus membrane</location>
        <topology evidence="1">Single-pass type IV membrane protein</topology>
    </subcellularLocation>
</comment>
<evidence type="ECO:0000313" key="12">
    <source>
        <dbReference type="Proteomes" id="UP000267251"/>
    </source>
</evidence>
<evidence type="ECO:0000256" key="9">
    <source>
        <dbReference type="PIRNR" id="PIRNR028865"/>
    </source>
</evidence>
<protein>
    <recommendedName>
        <fullName evidence="9">Protein transport protein BOS1</fullName>
    </recommendedName>
</protein>
<keyword evidence="6 10" id="KW-1133">Transmembrane helix</keyword>
<dbReference type="Pfam" id="PF12352">
    <property type="entry name" value="V-SNARE_C"/>
    <property type="match status" value="1"/>
</dbReference>
<evidence type="ECO:0000256" key="3">
    <source>
        <dbReference type="ARBA" id="ARBA00022448"/>
    </source>
</evidence>
<dbReference type="AlphaFoldDB" id="A0A4P9Y4U0"/>
<evidence type="ECO:0000256" key="5">
    <source>
        <dbReference type="ARBA" id="ARBA00022927"/>
    </source>
</evidence>
<gene>
    <name evidence="11" type="ORF">BJ684DRAFT_20636</name>
</gene>
<proteinExistence type="inferred from homology"/>
<name>A0A4P9Y4U0_9FUNG</name>
<comment type="similarity">
    <text evidence="2">Belongs to the GOSR1 family.</text>
</comment>
<dbReference type="Proteomes" id="UP000267251">
    <property type="component" value="Unassembled WGS sequence"/>
</dbReference>
<evidence type="ECO:0000256" key="1">
    <source>
        <dbReference type="ARBA" id="ARBA00004409"/>
    </source>
</evidence>
<dbReference type="GO" id="GO:0048219">
    <property type="term" value="P:inter-Golgi cisterna vesicle-mediated transport"/>
    <property type="evidence" value="ECO:0007669"/>
    <property type="project" value="TreeGrafter"/>
</dbReference>
<dbReference type="GO" id="GO:0005484">
    <property type="term" value="F:SNAP receptor activity"/>
    <property type="evidence" value="ECO:0007669"/>
    <property type="project" value="InterPro"/>
</dbReference>
<evidence type="ECO:0000256" key="7">
    <source>
        <dbReference type="ARBA" id="ARBA00023034"/>
    </source>
</evidence>
<dbReference type="GO" id="GO:0000139">
    <property type="term" value="C:Golgi membrane"/>
    <property type="evidence" value="ECO:0007669"/>
    <property type="project" value="UniProtKB-SubCell"/>
</dbReference>
<evidence type="ECO:0000256" key="2">
    <source>
        <dbReference type="ARBA" id="ARBA00008473"/>
    </source>
</evidence>
<sequence length="217" mass="24575">MPTTLDFDALKRTARTLEVELSRRLPATRNQDGLNKEEDVQETKRLLNEFSSTLENLGKAQAYSQAAKTTASLMRLERQREMDRIFRQRLQANSTENLDASREALLGDAAHHRTGNRSRGGEAGQEEDMLLAERSRIDNSSVLLDMATDDAMAIRDDLYRQGASLHRSTGRITDLTNALPSMDGIIRRINARRRRDMVIMIAVMSTCSILFLLYIMS</sequence>
<keyword evidence="7" id="KW-0333">Golgi apparatus</keyword>
<dbReference type="GO" id="GO:0006906">
    <property type="term" value="P:vesicle fusion"/>
    <property type="evidence" value="ECO:0007669"/>
    <property type="project" value="TreeGrafter"/>
</dbReference>
<dbReference type="EMBL" id="KZ988187">
    <property type="protein sequence ID" value="RKP12840.1"/>
    <property type="molecule type" value="Genomic_DNA"/>
</dbReference>
<dbReference type="OrthoDB" id="422156at2759"/>
<dbReference type="GO" id="GO:0015031">
    <property type="term" value="P:protein transport"/>
    <property type="evidence" value="ECO:0007669"/>
    <property type="project" value="UniProtKB-KW"/>
</dbReference>
<dbReference type="InterPro" id="IPR023601">
    <property type="entry name" value="Golgi_SNAP_su1"/>
</dbReference>
<keyword evidence="12" id="KW-1185">Reference proteome</keyword>
<dbReference type="GO" id="GO:0005797">
    <property type="term" value="C:Golgi medial cisterna"/>
    <property type="evidence" value="ECO:0007669"/>
    <property type="project" value="TreeGrafter"/>
</dbReference>
<dbReference type="PANTHER" id="PTHR21094:SF2">
    <property type="entry name" value="GOLGI SNAP RECEPTOR COMPLEX MEMBER 1"/>
    <property type="match status" value="1"/>
</dbReference>
<keyword evidence="3 9" id="KW-0813">Transport</keyword>
<dbReference type="InterPro" id="IPR027027">
    <property type="entry name" value="GOSR2/Membrin/Bos1"/>
</dbReference>
<keyword evidence="8 9" id="KW-0472">Membrane</keyword>
<keyword evidence="4 10" id="KW-0812">Transmembrane</keyword>
<dbReference type="PANTHER" id="PTHR21094">
    <property type="entry name" value="GOS-28 SNARE- RELATED"/>
    <property type="match status" value="1"/>
</dbReference>
<accession>A0A4P9Y4U0</accession>
<reference evidence="12" key="1">
    <citation type="journal article" date="2018" name="Nat. Microbiol.">
        <title>Leveraging single-cell genomics to expand the fungal tree of life.</title>
        <authorList>
            <person name="Ahrendt S.R."/>
            <person name="Quandt C.A."/>
            <person name="Ciobanu D."/>
            <person name="Clum A."/>
            <person name="Salamov A."/>
            <person name="Andreopoulos B."/>
            <person name="Cheng J.F."/>
            <person name="Woyke T."/>
            <person name="Pelin A."/>
            <person name="Henrissat B."/>
            <person name="Reynolds N.K."/>
            <person name="Benny G.L."/>
            <person name="Smith M.E."/>
            <person name="James T.Y."/>
            <person name="Grigoriev I.V."/>
        </authorList>
    </citation>
    <scope>NUCLEOTIDE SEQUENCE [LARGE SCALE GENOMIC DNA]</scope>
</reference>
<dbReference type="PIRSF" id="PIRSF028865">
    <property type="entry name" value="Membrin-2"/>
    <property type="match status" value="1"/>
</dbReference>
<keyword evidence="5 9" id="KW-0653">Protein transport</keyword>
<dbReference type="GO" id="GO:0005801">
    <property type="term" value="C:cis-Golgi network"/>
    <property type="evidence" value="ECO:0007669"/>
    <property type="project" value="InterPro"/>
</dbReference>
<comment type="similarity">
    <text evidence="9">Belongs to the BOS1 family.</text>
</comment>
<dbReference type="GO" id="GO:0031201">
    <property type="term" value="C:SNARE complex"/>
    <property type="evidence" value="ECO:0007669"/>
    <property type="project" value="TreeGrafter"/>
</dbReference>
<organism evidence="11 12">
    <name type="scientific">Piptocephalis cylindrospora</name>
    <dbReference type="NCBI Taxonomy" id="1907219"/>
    <lineage>
        <taxon>Eukaryota</taxon>
        <taxon>Fungi</taxon>
        <taxon>Fungi incertae sedis</taxon>
        <taxon>Zoopagomycota</taxon>
        <taxon>Zoopagomycotina</taxon>
        <taxon>Zoopagomycetes</taxon>
        <taxon>Zoopagales</taxon>
        <taxon>Piptocephalidaceae</taxon>
        <taxon>Piptocephalis</taxon>
    </lineage>
</organism>
<evidence type="ECO:0000313" key="11">
    <source>
        <dbReference type="EMBL" id="RKP12840.1"/>
    </source>
</evidence>
<comment type="function">
    <text evidence="9">SNARE required for protein transport between the ER and the Golgi complex.</text>
</comment>
<evidence type="ECO:0000256" key="4">
    <source>
        <dbReference type="ARBA" id="ARBA00022692"/>
    </source>
</evidence>
<dbReference type="GO" id="GO:0006888">
    <property type="term" value="P:endoplasmic reticulum to Golgi vesicle-mediated transport"/>
    <property type="evidence" value="ECO:0007669"/>
    <property type="project" value="InterPro"/>
</dbReference>